<dbReference type="Gene3D" id="3.40.50.150">
    <property type="entry name" value="Vaccinia Virus protein VP39"/>
    <property type="match status" value="1"/>
</dbReference>
<dbReference type="InterPro" id="IPR025789">
    <property type="entry name" value="DOT1_dom"/>
</dbReference>
<dbReference type="SUPFAM" id="SSF53335">
    <property type="entry name" value="S-adenosyl-L-methionine-dependent methyltransferases"/>
    <property type="match status" value="1"/>
</dbReference>
<evidence type="ECO:0000256" key="1">
    <source>
        <dbReference type="SAM" id="Coils"/>
    </source>
</evidence>
<accession>A0ABP7QHM4</accession>
<protein>
    <recommendedName>
        <fullName evidence="2">DOT1 domain-containing protein</fullName>
    </recommendedName>
</protein>
<dbReference type="EMBL" id="BAAAZC010000027">
    <property type="protein sequence ID" value="GAA3982704.1"/>
    <property type="molecule type" value="Genomic_DNA"/>
</dbReference>
<sequence>MDIKLPQIIAEIKADISLNERDITLYEKNNFDSRTNAIDFIDFHILDRIASLQQQTGRNEELHALKKRAEKLENELEEINAELFVHLKEQIRTGGYTQSSFQMMISKYFGDHFFDGKKNTEMGYNNLDIFINGVLLGETIPTLTIEPKPEMVFYQQTPAKIIFELANLVKAKPDDVFYDLGSGLGQVPILINLISGVVCKGIEYEPAYCNYAQGCALNLNLLNIEFINADARKADYSKGTVFFMYTPFAGSIMQTVLTMLQNEANKRVIRIFTYGPCSPVIAKENWLTCVNGPATDFYKLYEFKSNIN</sequence>
<dbReference type="CDD" id="cd02440">
    <property type="entry name" value="AdoMet_MTases"/>
    <property type="match status" value="1"/>
</dbReference>
<keyword evidence="4" id="KW-1185">Reference proteome</keyword>
<name>A0ABP7QHM4_9SPHI</name>
<feature type="domain" description="DOT1" evidence="2">
    <location>
        <begin position="156"/>
        <end position="216"/>
    </location>
</feature>
<reference evidence="4" key="1">
    <citation type="journal article" date="2019" name="Int. J. Syst. Evol. Microbiol.">
        <title>The Global Catalogue of Microorganisms (GCM) 10K type strain sequencing project: providing services to taxonomists for standard genome sequencing and annotation.</title>
        <authorList>
            <consortium name="The Broad Institute Genomics Platform"/>
            <consortium name="The Broad Institute Genome Sequencing Center for Infectious Disease"/>
            <person name="Wu L."/>
            <person name="Ma J."/>
        </authorList>
    </citation>
    <scope>NUCLEOTIDE SEQUENCE [LARGE SCALE GENOMIC DNA]</scope>
    <source>
        <strain evidence="4">JCM 16601</strain>
    </source>
</reference>
<dbReference type="InterPro" id="IPR029063">
    <property type="entry name" value="SAM-dependent_MTases_sf"/>
</dbReference>
<organism evidence="3 4">
    <name type="scientific">Mucilaginibacter dorajii</name>
    <dbReference type="NCBI Taxonomy" id="692994"/>
    <lineage>
        <taxon>Bacteria</taxon>
        <taxon>Pseudomonadati</taxon>
        <taxon>Bacteroidota</taxon>
        <taxon>Sphingobacteriia</taxon>
        <taxon>Sphingobacteriales</taxon>
        <taxon>Sphingobacteriaceae</taxon>
        <taxon>Mucilaginibacter</taxon>
    </lineage>
</organism>
<keyword evidence="1" id="KW-0175">Coiled coil</keyword>
<dbReference type="RefSeq" id="WP_259090383.1">
    <property type="nucleotide sequence ID" value="NZ_BAAAZC010000027.1"/>
</dbReference>
<dbReference type="Pfam" id="PF08123">
    <property type="entry name" value="DOT1"/>
    <property type="match status" value="1"/>
</dbReference>
<comment type="caution">
    <text evidence="3">The sequence shown here is derived from an EMBL/GenBank/DDBJ whole genome shotgun (WGS) entry which is preliminary data.</text>
</comment>
<proteinExistence type="predicted"/>
<evidence type="ECO:0000313" key="3">
    <source>
        <dbReference type="EMBL" id="GAA3982704.1"/>
    </source>
</evidence>
<gene>
    <name evidence="3" type="ORF">GCM10022210_37770</name>
</gene>
<feature type="coiled-coil region" evidence="1">
    <location>
        <begin position="52"/>
        <end position="89"/>
    </location>
</feature>
<dbReference type="Proteomes" id="UP001500742">
    <property type="component" value="Unassembled WGS sequence"/>
</dbReference>
<evidence type="ECO:0000259" key="2">
    <source>
        <dbReference type="Pfam" id="PF08123"/>
    </source>
</evidence>
<evidence type="ECO:0000313" key="4">
    <source>
        <dbReference type="Proteomes" id="UP001500742"/>
    </source>
</evidence>